<name>A0A8X7ZG00_POPTO</name>
<dbReference type="AlphaFoldDB" id="A0A8X7ZG00"/>
<dbReference type="PANTHER" id="PTHR11850">
    <property type="entry name" value="HOMEOBOX PROTEIN TRANSCRIPTION FACTORS"/>
    <property type="match status" value="1"/>
</dbReference>
<keyword evidence="2" id="KW-0238">DNA-binding</keyword>
<dbReference type="Pfam" id="PF03790">
    <property type="entry name" value="KNOX1"/>
    <property type="match status" value="1"/>
</dbReference>
<dbReference type="GO" id="GO:0005634">
    <property type="term" value="C:nucleus"/>
    <property type="evidence" value="ECO:0007669"/>
    <property type="project" value="UniProtKB-SubCell"/>
</dbReference>
<dbReference type="SMART" id="SM01256">
    <property type="entry name" value="KNOX2"/>
    <property type="match status" value="1"/>
</dbReference>
<evidence type="ECO:0000256" key="6">
    <source>
        <dbReference type="SAM" id="MobiDB-lite"/>
    </source>
</evidence>
<evidence type="ECO:0000313" key="8">
    <source>
        <dbReference type="EMBL" id="KAG6770218.1"/>
    </source>
</evidence>
<protein>
    <recommendedName>
        <fullName evidence="7">ELK domain-containing protein</fullName>
    </recommendedName>
</protein>
<reference evidence="8" key="1">
    <citation type="journal article" date="2020" name="bioRxiv">
        <title>Hybrid origin of Populus tomentosa Carr. identified through genome sequencing and phylogenomic analysis.</title>
        <authorList>
            <person name="An X."/>
            <person name="Gao K."/>
            <person name="Chen Z."/>
            <person name="Li J."/>
            <person name="Yang X."/>
            <person name="Yang X."/>
            <person name="Zhou J."/>
            <person name="Guo T."/>
            <person name="Zhao T."/>
            <person name="Huang S."/>
            <person name="Miao D."/>
            <person name="Khan W.U."/>
            <person name="Rao P."/>
            <person name="Ye M."/>
            <person name="Lei B."/>
            <person name="Liao W."/>
            <person name="Wang J."/>
            <person name="Ji L."/>
            <person name="Li Y."/>
            <person name="Guo B."/>
            <person name="Mustafa N.S."/>
            <person name="Li S."/>
            <person name="Yun Q."/>
            <person name="Keller S.R."/>
            <person name="Mao J."/>
            <person name="Zhang R."/>
            <person name="Strauss S.H."/>
        </authorList>
    </citation>
    <scope>NUCLEOTIDE SEQUENCE</scope>
    <source>
        <strain evidence="8">GM15</strain>
        <tissue evidence="8">Leaf</tissue>
    </source>
</reference>
<dbReference type="Pfam" id="PF03789">
    <property type="entry name" value="ELK"/>
    <property type="match status" value="1"/>
</dbReference>
<keyword evidence="9" id="KW-1185">Reference proteome</keyword>
<keyword evidence="3" id="KW-0371">Homeobox</keyword>
<dbReference type="OrthoDB" id="10056939at2759"/>
<dbReference type="GO" id="GO:0003677">
    <property type="term" value="F:DNA binding"/>
    <property type="evidence" value="ECO:0007669"/>
    <property type="project" value="UniProtKB-KW"/>
</dbReference>
<dbReference type="EMBL" id="JAAWWB010000012">
    <property type="protein sequence ID" value="KAG6770218.1"/>
    <property type="molecule type" value="Genomic_DNA"/>
</dbReference>
<dbReference type="InterPro" id="IPR005541">
    <property type="entry name" value="KNOX2"/>
</dbReference>
<dbReference type="PROSITE" id="PS51213">
    <property type="entry name" value="ELK"/>
    <property type="match status" value="1"/>
</dbReference>
<dbReference type="SMART" id="SM01188">
    <property type="entry name" value="ELK"/>
    <property type="match status" value="1"/>
</dbReference>
<dbReference type="Pfam" id="PF03791">
    <property type="entry name" value="KNOX2"/>
    <property type="match status" value="1"/>
</dbReference>
<feature type="region of interest" description="Disordered" evidence="6">
    <location>
        <begin position="316"/>
        <end position="337"/>
    </location>
</feature>
<comment type="subcellular location">
    <subcellularLocation>
        <location evidence="1 5">Nucleus</location>
    </subcellularLocation>
</comment>
<sequence>MAFQDHHHTPQEMAFQLPQHHHISASPSTGPTWLSNAVLRRHDDVLTQTRIEKPENNTNNGSEEELIDSVSDNWERAKCKAEILGHPLYEQLLAAHVACLRIATPVDQLARIDTQLAQSQDVVAKYSGVGRSHVVDEKELDQFMVITTVSLNALLIICRSVLFKACSDEWINGKFDASRALVMTVKASLQGLVLLVLWDLFWHGESSCQVSYLIVLQITCIDFDSSAFISHTWVSYDDAGDLQLIEVLHFSCSLLMYSKLGLYEIFRHGYVASAWTHYVLLLCSFKDQLQQHVRVHAMEAVMACWELEQSLQSLTGVSPGEGTGATMSDDDDDQADSDANLYDGNLDGLDTMGFGPLVPTETERSLMERVRQELKHELKQDYKEKIVDIREEILRKRRAGKLPGDTTSLLKAWWQTHSKWPYPTVIPALNISYKWNAIISLCTYLGKSIRAHFGGIAMSKNSVRVVGMFCLDIPVLLILESSA</sequence>
<comment type="similarity">
    <text evidence="5">Belongs to the TALE/KNOX homeobox family.</text>
</comment>
<dbReference type="InterPro" id="IPR005539">
    <property type="entry name" value="ELK_dom"/>
</dbReference>
<dbReference type="SMART" id="SM01255">
    <property type="entry name" value="KNOX1"/>
    <property type="match status" value="1"/>
</dbReference>
<proteinExistence type="inferred from homology"/>
<dbReference type="Proteomes" id="UP000886885">
    <property type="component" value="Chromosome 6D"/>
</dbReference>
<keyword evidence="4 5" id="KW-0539">Nucleus</keyword>
<evidence type="ECO:0000256" key="2">
    <source>
        <dbReference type="ARBA" id="ARBA00023125"/>
    </source>
</evidence>
<organism evidence="8 9">
    <name type="scientific">Populus tomentosa</name>
    <name type="common">Chinese white poplar</name>
    <dbReference type="NCBI Taxonomy" id="118781"/>
    <lineage>
        <taxon>Eukaryota</taxon>
        <taxon>Viridiplantae</taxon>
        <taxon>Streptophyta</taxon>
        <taxon>Embryophyta</taxon>
        <taxon>Tracheophyta</taxon>
        <taxon>Spermatophyta</taxon>
        <taxon>Magnoliopsida</taxon>
        <taxon>eudicotyledons</taxon>
        <taxon>Gunneridae</taxon>
        <taxon>Pentapetalae</taxon>
        <taxon>rosids</taxon>
        <taxon>fabids</taxon>
        <taxon>Malpighiales</taxon>
        <taxon>Salicaceae</taxon>
        <taxon>Saliceae</taxon>
        <taxon>Populus</taxon>
    </lineage>
</organism>
<accession>A0A8X7ZG00</accession>
<evidence type="ECO:0000256" key="1">
    <source>
        <dbReference type="ARBA" id="ARBA00004123"/>
    </source>
</evidence>
<comment type="caution">
    <text evidence="8">The sequence shown here is derived from an EMBL/GenBank/DDBJ whole genome shotgun (WGS) entry which is preliminary data.</text>
</comment>
<gene>
    <name evidence="8" type="ORF">POTOM_025893</name>
</gene>
<dbReference type="InterPro" id="IPR050224">
    <property type="entry name" value="TALE_homeobox"/>
</dbReference>
<evidence type="ECO:0000259" key="7">
    <source>
        <dbReference type="PROSITE" id="PS51213"/>
    </source>
</evidence>
<evidence type="ECO:0000313" key="9">
    <source>
        <dbReference type="Proteomes" id="UP000886885"/>
    </source>
</evidence>
<dbReference type="InterPro" id="IPR005540">
    <property type="entry name" value="KNOX1"/>
</dbReference>
<evidence type="ECO:0000256" key="4">
    <source>
        <dbReference type="ARBA" id="ARBA00023242"/>
    </source>
</evidence>
<evidence type="ECO:0000256" key="5">
    <source>
        <dbReference type="PROSITE-ProRule" id="PRU00559"/>
    </source>
</evidence>
<evidence type="ECO:0000256" key="3">
    <source>
        <dbReference type="ARBA" id="ARBA00023155"/>
    </source>
</evidence>
<feature type="domain" description="ELK" evidence="7">
    <location>
        <begin position="373"/>
        <end position="393"/>
    </location>
</feature>